<accession>B6QRU5</accession>
<evidence type="ECO:0000313" key="9">
    <source>
        <dbReference type="EMBL" id="EEA21105.1"/>
    </source>
</evidence>
<dbReference type="HOGENOM" id="CLU_086812_2_1_1"/>
<dbReference type="VEuPathDB" id="FungiDB:PMAA_049100"/>
<organism evidence="9 10">
    <name type="scientific">Talaromyces marneffei (strain ATCC 18224 / CBS 334.59 / QM 7333)</name>
    <name type="common">Penicillium marneffei</name>
    <dbReference type="NCBI Taxonomy" id="441960"/>
    <lineage>
        <taxon>Eukaryota</taxon>
        <taxon>Fungi</taxon>
        <taxon>Dikarya</taxon>
        <taxon>Ascomycota</taxon>
        <taxon>Pezizomycotina</taxon>
        <taxon>Eurotiomycetes</taxon>
        <taxon>Eurotiomycetidae</taxon>
        <taxon>Eurotiales</taxon>
        <taxon>Trichocomaceae</taxon>
        <taxon>Talaromyces</taxon>
        <taxon>Talaromyces sect. Talaromyces</taxon>
    </lineage>
</organism>
<dbReference type="PhylomeDB" id="B6QRU5"/>
<evidence type="ECO:0000256" key="2">
    <source>
        <dbReference type="ARBA" id="ARBA00009096"/>
    </source>
</evidence>
<feature type="transmembrane region" description="Helical" evidence="7">
    <location>
        <begin position="71"/>
        <end position="92"/>
    </location>
</feature>
<feature type="domain" description="EXPERA" evidence="8">
    <location>
        <begin position="10"/>
        <end position="153"/>
    </location>
</feature>
<dbReference type="InterPro" id="IPR033118">
    <property type="entry name" value="EXPERA"/>
</dbReference>
<dbReference type="PANTHER" id="PTHR31204:SF1">
    <property type="entry name" value="SIGMA INTRACELLULAR RECEPTOR 2"/>
    <property type="match status" value="1"/>
</dbReference>
<reference evidence="10" key="1">
    <citation type="journal article" date="2015" name="Genome Announc.">
        <title>Genome sequence of the AIDS-associated pathogen Penicillium marneffei (ATCC18224) and its near taxonomic relative Talaromyces stipitatus (ATCC10500).</title>
        <authorList>
            <person name="Nierman W.C."/>
            <person name="Fedorova-Abrams N.D."/>
            <person name="Andrianopoulos A."/>
        </authorList>
    </citation>
    <scope>NUCLEOTIDE SEQUENCE [LARGE SCALE GENOMIC DNA]</scope>
    <source>
        <strain evidence="10">ATCC 18224 / CBS 334.59 / QM 7333</strain>
    </source>
</reference>
<name>B6QRU5_TALMQ</name>
<dbReference type="EMBL" id="DS995904">
    <property type="protein sequence ID" value="EEA21105.1"/>
    <property type="molecule type" value="Genomic_DNA"/>
</dbReference>
<evidence type="ECO:0000256" key="4">
    <source>
        <dbReference type="ARBA" id="ARBA00022824"/>
    </source>
</evidence>
<dbReference type="InterPro" id="IPR016964">
    <property type="entry name" value="Sigma2_recept"/>
</dbReference>
<comment type="similarity">
    <text evidence="2">Belongs to the TMEM97/sigma-2 receptor family.</text>
</comment>
<dbReference type="PROSITE" id="PS51751">
    <property type="entry name" value="EXPERA"/>
    <property type="match status" value="1"/>
</dbReference>
<sequence>MTRPLLARKPDLLILIFFSLHLFFVTCVDCLDLWPTWLSSSPYLPFFGVGRVLRDFYLETYQDKLVAEQPGWFVVFTWCELLFHVPVCVWVVRGLVIDSPLVPLGVISWTVETFFTTLPCVVEIWKWDDRSDEIKWGLTGCYGPYLVISAWLFVLMYGRVKQALLLQRQEQNKVKGQ</sequence>
<dbReference type="Pfam" id="PF05241">
    <property type="entry name" value="EBP"/>
    <property type="match status" value="1"/>
</dbReference>
<evidence type="ECO:0000313" key="10">
    <source>
        <dbReference type="Proteomes" id="UP000001294"/>
    </source>
</evidence>
<evidence type="ECO:0000256" key="5">
    <source>
        <dbReference type="ARBA" id="ARBA00022989"/>
    </source>
</evidence>
<evidence type="ECO:0000259" key="8">
    <source>
        <dbReference type="PROSITE" id="PS51751"/>
    </source>
</evidence>
<feature type="transmembrane region" description="Helical" evidence="7">
    <location>
        <begin position="12"/>
        <end position="34"/>
    </location>
</feature>
<feature type="transmembrane region" description="Helical" evidence="7">
    <location>
        <begin position="137"/>
        <end position="158"/>
    </location>
</feature>
<dbReference type="AlphaFoldDB" id="B6QRU5"/>
<gene>
    <name evidence="9" type="ORF">PMAA_049100</name>
</gene>
<evidence type="ECO:0000256" key="6">
    <source>
        <dbReference type="ARBA" id="ARBA00023136"/>
    </source>
</evidence>
<protein>
    <recommendedName>
        <fullName evidence="7">Efficient mitochondria targeting-associated protein 19</fullName>
    </recommendedName>
</protein>
<keyword evidence="10" id="KW-1185">Reference proteome</keyword>
<proteinExistence type="inferred from homology"/>
<evidence type="ECO:0000256" key="3">
    <source>
        <dbReference type="ARBA" id="ARBA00022692"/>
    </source>
</evidence>
<feature type="transmembrane region" description="Helical" evidence="7">
    <location>
        <begin position="104"/>
        <end position="125"/>
    </location>
</feature>
<keyword evidence="4 7" id="KW-0256">Endoplasmic reticulum</keyword>
<dbReference type="InterPro" id="IPR051987">
    <property type="entry name" value="Sigma-2_receptor-like"/>
</dbReference>
<evidence type="ECO:0000256" key="1">
    <source>
        <dbReference type="ARBA" id="ARBA00004477"/>
    </source>
</evidence>
<keyword evidence="3 7" id="KW-0812">Transmembrane</keyword>
<dbReference type="OrthoDB" id="433124at2759"/>
<dbReference type="PIRSF" id="PIRSF031032">
    <property type="entry name" value="TMP_97_prd"/>
    <property type="match status" value="1"/>
</dbReference>
<dbReference type="PANTHER" id="PTHR31204">
    <property type="entry name" value="SIGMA INTRACELLULAR RECEPTOR 2"/>
    <property type="match status" value="1"/>
</dbReference>
<keyword evidence="6 7" id="KW-0472">Membrane</keyword>
<evidence type="ECO:0000256" key="7">
    <source>
        <dbReference type="PIRNR" id="PIRNR031032"/>
    </source>
</evidence>
<dbReference type="Proteomes" id="UP000001294">
    <property type="component" value="Unassembled WGS sequence"/>
</dbReference>
<dbReference type="GO" id="GO:0005789">
    <property type="term" value="C:endoplasmic reticulum membrane"/>
    <property type="evidence" value="ECO:0007669"/>
    <property type="project" value="UniProtKB-SubCell"/>
</dbReference>
<comment type="subcellular location">
    <subcellularLocation>
        <location evidence="1">Endoplasmic reticulum membrane</location>
        <topology evidence="1">Multi-pass membrane protein</topology>
    </subcellularLocation>
</comment>
<keyword evidence="5 7" id="KW-1133">Transmembrane helix</keyword>